<dbReference type="AlphaFoldDB" id="A0AAJ0G3Z1"/>
<feature type="compositionally biased region" description="Polar residues" evidence="1">
    <location>
        <begin position="186"/>
        <end position="195"/>
    </location>
</feature>
<reference evidence="3" key="1">
    <citation type="submission" date="2023-04" db="EMBL/GenBank/DDBJ databases">
        <title>Black Yeasts Isolated from many extreme environments.</title>
        <authorList>
            <person name="Coleine C."/>
            <person name="Stajich J.E."/>
            <person name="Selbmann L."/>
        </authorList>
    </citation>
    <scope>NUCLEOTIDE SEQUENCE</scope>
    <source>
        <strain evidence="3">CCFEE 5312</strain>
    </source>
</reference>
<proteinExistence type="predicted"/>
<protein>
    <recommendedName>
        <fullName evidence="2">Plasmid pRiA4b Orf3-like domain-containing protein</fullName>
    </recommendedName>
</protein>
<evidence type="ECO:0000313" key="3">
    <source>
        <dbReference type="EMBL" id="KAK3046306.1"/>
    </source>
</evidence>
<evidence type="ECO:0000256" key="1">
    <source>
        <dbReference type="SAM" id="MobiDB-lite"/>
    </source>
</evidence>
<name>A0AAJ0G3Z1_9PEZI</name>
<feature type="region of interest" description="Disordered" evidence="1">
    <location>
        <begin position="146"/>
        <end position="195"/>
    </location>
</feature>
<dbReference type="Pfam" id="PF07929">
    <property type="entry name" value="PRiA4_ORF3"/>
    <property type="match status" value="2"/>
</dbReference>
<comment type="caution">
    <text evidence="3">The sequence shown here is derived from an EMBL/GenBank/DDBJ whole genome shotgun (WGS) entry which is preliminary data.</text>
</comment>
<gene>
    <name evidence="3" type="ORF">LTR09_012214</name>
</gene>
<dbReference type="InterPro" id="IPR024047">
    <property type="entry name" value="MM3350-like_sf"/>
</dbReference>
<dbReference type="EMBL" id="JAWDJX010000101">
    <property type="protein sequence ID" value="KAK3046306.1"/>
    <property type="molecule type" value="Genomic_DNA"/>
</dbReference>
<organism evidence="3 4">
    <name type="scientific">Extremus antarcticus</name>
    <dbReference type="NCBI Taxonomy" id="702011"/>
    <lineage>
        <taxon>Eukaryota</taxon>
        <taxon>Fungi</taxon>
        <taxon>Dikarya</taxon>
        <taxon>Ascomycota</taxon>
        <taxon>Pezizomycotina</taxon>
        <taxon>Dothideomycetes</taxon>
        <taxon>Dothideomycetidae</taxon>
        <taxon>Mycosphaerellales</taxon>
        <taxon>Extremaceae</taxon>
        <taxon>Extremus</taxon>
    </lineage>
</organism>
<sequence length="367" mass="40270">MSGEGIGVRFQERVHLFRAVSFAFGSAFSDSTLQEHPEDLEDIIAMPKRTLSSADAGTSAKRNKTSGTTAPTTSTSAPTHRRGYLFRVQIRCTTSPDVTRVVRVPADITFDGFHQVLQETFDWDDAHMYTFEISIIPQKELDKLKKAARENGAGSEQNDSTEGTNEESDGRTSDPGTLTEHGLPNLSEQEGVSSSAALPTVLPTTAALTEAANLTGLPGPDLTELASLQLEPDDDDDVGPEHGKTRASRDVKLSQVYDNPYWLAKGLRTVYEYDIGDSWEHKINFLGVAPPALGLALGEEGRGIAENCGGKVGWDALKKEMKLPATAENCKKRSWFKIVFGAKAYEEFDEYKWSRADVNKRLAKLRL</sequence>
<dbReference type="Proteomes" id="UP001271007">
    <property type="component" value="Unassembled WGS sequence"/>
</dbReference>
<feature type="domain" description="Plasmid pRiA4b Orf3-like" evidence="2">
    <location>
        <begin position="239"/>
        <end position="340"/>
    </location>
</feature>
<dbReference type="PANTHER" id="PTHR41878">
    <property type="entry name" value="LEXA REPRESSOR-RELATED"/>
    <property type="match status" value="1"/>
</dbReference>
<dbReference type="SUPFAM" id="SSF159941">
    <property type="entry name" value="MM3350-like"/>
    <property type="match status" value="2"/>
</dbReference>
<keyword evidence="4" id="KW-1185">Reference proteome</keyword>
<dbReference type="PANTHER" id="PTHR41878:SF1">
    <property type="entry name" value="TNPR PROTEIN"/>
    <property type="match status" value="1"/>
</dbReference>
<feature type="compositionally biased region" description="Low complexity" evidence="1">
    <location>
        <begin position="65"/>
        <end position="78"/>
    </location>
</feature>
<dbReference type="InterPro" id="IPR012912">
    <property type="entry name" value="Plasmid_pRiA4b_Orf3-like"/>
</dbReference>
<feature type="compositionally biased region" description="Polar residues" evidence="1">
    <location>
        <begin position="154"/>
        <end position="163"/>
    </location>
</feature>
<dbReference type="Gene3D" id="3.10.290.30">
    <property type="entry name" value="MM3350-like"/>
    <property type="match status" value="1"/>
</dbReference>
<accession>A0AAJ0G3Z1</accession>
<feature type="region of interest" description="Disordered" evidence="1">
    <location>
        <begin position="52"/>
        <end position="79"/>
    </location>
</feature>
<feature type="domain" description="Plasmid pRiA4b Orf3-like" evidence="2">
    <location>
        <begin position="84"/>
        <end position="149"/>
    </location>
</feature>
<evidence type="ECO:0000259" key="2">
    <source>
        <dbReference type="Pfam" id="PF07929"/>
    </source>
</evidence>
<evidence type="ECO:0000313" key="4">
    <source>
        <dbReference type="Proteomes" id="UP001271007"/>
    </source>
</evidence>